<organism evidence="5 6">
    <name type="scientific">Halogeometricum pallidum JCM 14848</name>
    <dbReference type="NCBI Taxonomy" id="1227487"/>
    <lineage>
        <taxon>Archaea</taxon>
        <taxon>Methanobacteriati</taxon>
        <taxon>Methanobacteriota</taxon>
        <taxon>Stenosarchaea group</taxon>
        <taxon>Halobacteria</taxon>
        <taxon>Halobacteriales</taxon>
        <taxon>Haloferacaceae</taxon>
        <taxon>Halogeometricum</taxon>
    </lineage>
</organism>
<dbReference type="PANTHER" id="PTHR19372:SF7">
    <property type="entry name" value="SULFITE OXIDASE, MITOCHONDRIAL"/>
    <property type="match status" value="1"/>
</dbReference>
<dbReference type="GO" id="GO:0043546">
    <property type="term" value="F:molybdopterin cofactor binding"/>
    <property type="evidence" value="ECO:0007669"/>
    <property type="project" value="TreeGrafter"/>
</dbReference>
<evidence type="ECO:0000313" key="6">
    <source>
        <dbReference type="Proteomes" id="UP000011513"/>
    </source>
</evidence>
<dbReference type="GO" id="GO:0020037">
    <property type="term" value="F:heme binding"/>
    <property type="evidence" value="ECO:0007669"/>
    <property type="project" value="TreeGrafter"/>
</dbReference>
<feature type="domain" description="Oxidoreductase molybdopterin-binding" evidence="3">
    <location>
        <begin position="269"/>
        <end position="412"/>
    </location>
</feature>
<evidence type="ECO:0000259" key="4">
    <source>
        <dbReference type="Pfam" id="PF03404"/>
    </source>
</evidence>
<dbReference type="InterPro" id="IPR000572">
    <property type="entry name" value="OxRdtase_Mopterin-bd_dom"/>
</dbReference>
<gene>
    <name evidence="5" type="ORF">C474_17169</name>
</gene>
<feature type="transmembrane region" description="Helical" evidence="2">
    <location>
        <begin position="167"/>
        <end position="185"/>
    </location>
</feature>
<evidence type="ECO:0000313" key="5">
    <source>
        <dbReference type="EMBL" id="ELZ27100.1"/>
    </source>
</evidence>
<dbReference type="Pfam" id="PF00174">
    <property type="entry name" value="Oxidored_molyb"/>
    <property type="match status" value="1"/>
</dbReference>
<feature type="region of interest" description="Disordered" evidence="1">
    <location>
        <begin position="514"/>
        <end position="539"/>
    </location>
</feature>
<keyword evidence="6" id="KW-1185">Reference proteome</keyword>
<dbReference type="Pfam" id="PF03404">
    <property type="entry name" value="Mo-co_dimer"/>
    <property type="match status" value="1"/>
</dbReference>
<protein>
    <submittedName>
        <fullName evidence="5">Sulfite oxidase-like oxidoreductase</fullName>
    </submittedName>
</protein>
<dbReference type="Proteomes" id="UP000011513">
    <property type="component" value="Unassembled WGS sequence"/>
</dbReference>
<feature type="region of interest" description="Disordered" evidence="1">
    <location>
        <begin position="463"/>
        <end position="484"/>
    </location>
</feature>
<dbReference type="InterPro" id="IPR036374">
    <property type="entry name" value="OxRdtase_Mopterin-bd_sf"/>
</dbReference>
<dbReference type="SUPFAM" id="SSF81296">
    <property type="entry name" value="E set domains"/>
    <property type="match status" value="1"/>
</dbReference>
<dbReference type="GO" id="GO:0006790">
    <property type="term" value="P:sulfur compound metabolic process"/>
    <property type="evidence" value="ECO:0007669"/>
    <property type="project" value="TreeGrafter"/>
</dbReference>
<sequence length="539" mass="55464">MARNRSEWRHGSTLLVALFAGIAAVAGSYAAAGFTPAFVVAPVEAFLTRTVPDAVLRFAITTLGTFAGIEHFGQLLNLAMALGFAAALLAAAALAALVVGRRLDSALASVGLTGLFAWGLTASLTGAPALSLGAGLGGALVVAGAELASASTGVPSGGADAARRRRLLGGVGTAVGVGAVGFLLGRSSSSAGADAGSGPSADVDGGASDDGSGGADAADADAGDADAFGDPEVTARYLEEAENRALDVEGLEGLVSGNFYTVDIGNVDPKVSADEWSLSVTGAVEHELSLTYADLRAMGAEQRFVTLRCVSDKVNAKLMDTDLWTGVAVSKILERANPQANYVMLRAADDYFVGFPLDALETGFLAYGKGGEALPRAHGHPVRALIPGHWGEVNTKWITEIEVLENAEKGFWEKRGWHGTGPVNTVAKLHATNRHDGEIQVAGHAYAGVRGIDRVEVSTDGGETWTDATLSEPLPAGTDEDGDAAEDAWRQWEHTYDDPGTKHTVVVRAVDGTGTLQPREEDGPYPSGATGWVSKTVSG</sequence>
<keyword evidence="2" id="KW-0472">Membrane</keyword>
<dbReference type="EMBL" id="AOIV01000041">
    <property type="protein sequence ID" value="ELZ27100.1"/>
    <property type="molecule type" value="Genomic_DNA"/>
</dbReference>
<dbReference type="GO" id="GO:0008482">
    <property type="term" value="F:sulfite oxidase activity"/>
    <property type="evidence" value="ECO:0007669"/>
    <property type="project" value="TreeGrafter"/>
</dbReference>
<feature type="transmembrane region" description="Helical" evidence="2">
    <location>
        <begin position="132"/>
        <end position="155"/>
    </location>
</feature>
<reference evidence="5 6" key="1">
    <citation type="journal article" date="2014" name="PLoS Genet.">
        <title>Phylogenetically driven sequencing of extremely halophilic archaea reveals strategies for static and dynamic osmo-response.</title>
        <authorList>
            <person name="Becker E.A."/>
            <person name="Seitzer P.M."/>
            <person name="Tritt A."/>
            <person name="Larsen D."/>
            <person name="Krusor M."/>
            <person name="Yao A.I."/>
            <person name="Wu D."/>
            <person name="Madern D."/>
            <person name="Eisen J.A."/>
            <person name="Darling A.E."/>
            <person name="Facciotti M.T."/>
        </authorList>
    </citation>
    <scope>NUCLEOTIDE SEQUENCE [LARGE SCALE GENOMIC DNA]</scope>
    <source>
        <strain evidence="5 6">JCM 14848</strain>
    </source>
</reference>
<evidence type="ECO:0000256" key="2">
    <source>
        <dbReference type="SAM" id="Phobius"/>
    </source>
</evidence>
<evidence type="ECO:0000256" key="1">
    <source>
        <dbReference type="SAM" id="MobiDB-lite"/>
    </source>
</evidence>
<name>M0CV56_HALPD</name>
<feature type="compositionally biased region" description="Acidic residues" evidence="1">
    <location>
        <begin position="218"/>
        <end position="228"/>
    </location>
</feature>
<dbReference type="RefSeq" id="WP_008388971.1">
    <property type="nucleotide sequence ID" value="NZ_AOIV01000041.1"/>
</dbReference>
<evidence type="ECO:0000259" key="3">
    <source>
        <dbReference type="Pfam" id="PF00174"/>
    </source>
</evidence>
<feature type="transmembrane region" description="Helical" evidence="2">
    <location>
        <begin position="78"/>
        <end position="99"/>
    </location>
</feature>
<keyword evidence="2" id="KW-0812">Transmembrane</keyword>
<comment type="caution">
    <text evidence="5">The sequence shown here is derived from an EMBL/GenBank/DDBJ whole genome shotgun (WGS) entry which is preliminary data.</text>
</comment>
<dbReference type="PATRIC" id="fig|1227487.5.peg.3401"/>
<feature type="region of interest" description="Disordered" evidence="1">
    <location>
        <begin position="191"/>
        <end position="228"/>
    </location>
</feature>
<dbReference type="SUPFAM" id="SSF56524">
    <property type="entry name" value="Oxidoreductase molybdopterin-binding domain"/>
    <property type="match status" value="1"/>
</dbReference>
<dbReference type="InterPro" id="IPR014756">
    <property type="entry name" value="Ig_E-set"/>
</dbReference>
<feature type="transmembrane region" description="Helical" evidence="2">
    <location>
        <begin position="106"/>
        <end position="126"/>
    </location>
</feature>
<keyword evidence="2" id="KW-1133">Transmembrane helix</keyword>
<dbReference type="InParanoid" id="M0CV56"/>
<dbReference type="InterPro" id="IPR005066">
    <property type="entry name" value="MoCF_OxRdtse_dimer"/>
</dbReference>
<feature type="compositionally biased region" description="Low complexity" evidence="1">
    <location>
        <begin position="191"/>
        <end position="210"/>
    </location>
</feature>
<dbReference type="OrthoDB" id="9576at2157"/>
<dbReference type="Gene3D" id="3.90.420.10">
    <property type="entry name" value="Oxidoreductase, molybdopterin-binding domain"/>
    <property type="match status" value="1"/>
</dbReference>
<dbReference type="GO" id="GO:0030151">
    <property type="term" value="F:molybdenum ion binding"/>
    <property type="evidence" value="ECO:0007669"/>
    <property type="project" value="InterPro"/>
</dbReference>
<accession>M0CV56</accession>
<proteinExistence type="predicted"/>
<feature type="domain" description="Moybdenum cofactor oxidoreductase dimerisation" evidence="4">
    <location>
        <begin position="434"/>
        <end position="520"/>
    </location>
</feature>
<dbReference type="PANTHER" id="PTHR19372">
    <property type="entry name" value="SULFITE REDUCTASE"/>
    <property type="match status" value="1"/>
</dbReference>
<dbReference type="Gene3D" id="2.60.40.650">
    <property type="match status" value="1"/>
</dbReference>
<dbReference type="AlphaFoldDB" id="M0CV56"/>
<dbReference type="eggNOG" id="arCOG00266">
    <property type="taxonomic scope" value="Archaea"/>
</dbReference>